<evidence type="ECO:0000256" key="1">
    <source>
        <dbReference type="ARBA" id="ARBA00022676"/>
    </source>
</evidence>
<dbReference type="SUPFAM" id="SSF51713">
    <property type="entry name" value="tRNA-guanine transglycosylase"/>
    <property type="match status" value="1"/>
</dbReference>
<dbReference type="NCBIfam" id="TIGR00449">
    <property type="entry name" value="tgt_general"/>
    <property type="match status" value="1"/>
</dbReference>
<feature type="active site" description="Nucleophile" evidence="6">
    <location>
        <position position="89"/>
    </location>
</feature>
<comment type="caution">
    <text evidence="8">The sequence shown here is derived from an EMBL/GenBank/DDBJ whole genome shotgun (WGS) entry which is preliminary data.</text>
</comment>
<keyword evidence="5 6" id="KW-0862">Zinc</keyword>
<dbReference type="NCBIfam" id="TIGR00432">
    <property type="entry name" value="arcsn_tRNA_tgt"/>
    <property type="match status" value="1"/>
</dbReference>
<dbReference type="GO" id="GO:0005737">
    <property type="term" value="C:cytoplasm"/>
    <property type="evidence" value="ECO:0007669"/>
    <property type="project" value="TreeGrafter"/>
</dbReference>
<dbReference type="InterPro" id="IPR036511">
    <property type="entry name" value="TGT-like_sf"/>
</dbReference>
<feature type="binding site" evidence="6">
    <location>
        <position position="278"/>
    </location>
    <ligand>
        <name>Zn(2+)</name>
        <dbReference type="ChEBI" id="CHEBI:29105"/>
    </ligand>
</feature>
<comment type="cofactor">
    <cofactor evidence="6">
        <name>Zn(2+)</name>
        <dbReference type="ChEBI" id="CHEBI:29105"/>
    </cofactor>
    <text evidence="6">Binds 1 zinc ion per subunit.</text>
</comment>
<evidence type="ECO:0000259" key="7">
    <source>
        <dbReference type="Pfam" id="PF01702"/>
    </source>
</evidence>
<dbReference type="PANTHER" id="PTHR46499">
    <property type="entry name" value="QUEUINE TRNA-RIBOSYLTRANSFERASE"/>
    <property type="match status" value="1"/>
</dbReference>
<comment type="caution">
    <text evidence="6">Lacks conserved residue(s) required for the propagation of feature annotation.</text>
</comment>
<keyword evidence="3 6" id="KW-0819">tRNA processing</keyword>
<evidence type="ECO:0000256" key="6">
    <source>
        <dbReference type="HAMAP-Rule" id="MF_01634"/>
    </source>
</evidence>
<dbReference type="InterPro" id="IPR050076">
    <property type="entry name" value="ArchSynthase1/Queuine_TRR"/>
</dbReference>
<dbReference type="EMBL" id="NEXE01000241">
    <property type="protein sequence ID" value="PSN85407.1"/>
    <property type="molecule type" value="Genomic_DNA"/>
</dbReference>
<dbReference type="Proteomes" id="UP000240322">
    <property type="component" value="Unassembled WGS sequence"/>
</dbReference>
<comment type="function">
    <text evidence="6">Exchanges the guanine residue with 7-cyano-7-deazaguanine (preQ0) at position 15 in the dihydrouridine loop (D-loop) of archaeal tRNAs.</text>
</comment>
<evidence type="ECO:0000313" key="8">
    <source>
        <dbReference type="EMBL" id="PSN85407.1"/>
    </source>
</evidence>
<keyword evidence="4 6" id="KW-0479">Metal-binding</keyword>
<dbReference type="GO" id="GO:0002099">
    <property type="term" value="P:tRNA wobble guanine modification"/>
    <property type="evidence" value="ECO:0007669"/>
    <property type="project" value="TreeGrafter"/>
</dbReference>
<dbReference type="EC" id="2.4.2.48" evidence="6"/>
<evidence type="ECO:0000256" key="3">
    <source>
        <dbReference type="ARBA" id="ARBA00022694"/>
    </source>
</evidence>
<organism evidence="8 9">
    <name type="scientific">Candidatus Marsarchaeota G2 archaeon OSP_D</name>
    <dbReference type="NCBI Taxonomy" id="1978157"/>
    <lineage>
        <taxon>Archaea</taxon>
        <taxon>Candidatus Marsarchaeota</taxon>
        <taxon>Candidatus Marsarchaeota group 2</taxon>
    </lineage>
</organism>
<evidence type="ECO:0000256" key="2">
    <source>
        <dbReference type="ARBA" id="ARBA00022679"/>
    </source>
</evidence>
<dbReference type="GO" id="GO:0016763">
    <property type="term" value="F:pentosyltransferase activity"/>
    <property type="evidence" value="ECO:0007669"/>
    <property type="project" value="UniProtKB-UniRule"/>
</dbReference>
<evidence type="ECO:0000256" key="4">
    <source>
        <dbReference type="ARBA" id="ARBA00022723"/>
    </source>
</evidence>
<feature type="binding site" evidence="6">
    <location>
        <position position="281"/>
    </location>
    <ligand>
        <name>Zn(2+)</name>
        <dbReference type="ChEBI" id="CHEBI:29105"/>
    </ligand>
</feature>
<dbReference type="InterPro" id="IPR004804">
    <property type="entry name" value="TgtA"/>
</dbReference>
<reference evidence="8 9" key="1">
    <citation type="submission" date="2017-04" db="EMBL/GenBank/DDBJ databases">
        <title>Novel microbial lineages endemic to geothermal iron-oxide mats fill important gaps in the evolutionary history of Archaea.</title>
        <authorList>
            <person name="Jay Z.J."/>
            <person name="Beam J.P."/>
            <person name="Dlakic M."/>
            <person name="Rusch D.B."/>
            <person name="Kozubal M.A."/>
            <person name="Inskeep W.P."/>
        </authorList>
    </citation>
    <scope>NUCLEOTIDE SEQUENCE [LARGE SCALE GENOMIC DNA]</scope>
    <source>
        <strain evidence="8">OSP_D</strain>
    </source>
</reference>
<comment type="pathway">
    <text evidence="6">tRNA modification; archaeosine-tRNA biosynthesis.</text>
</comment>
<dbReference type="Pfam" id="PF01702">
    <property type="entry name" value="TGT"/>
    <property type="match status" value="1"/>
</dbReference>
<feature type="binding site" evidence="6">
    <location>
        <position position="124"/>
    </location>
    <ligand>
        <name>substrate</name>
    </ligand>
</feature>
<keyword evidence="2 6" id="KW-0808">Transferase</keyword>
<dbReference type="HAMAP" id="MF_01634">
    <property type="entry name" value="TgtA_arch"/>
    <property type="match status" value="1"/>
</dbReference>
<gene>
    <name evidence="6" type="primary">tgtA</name>
    <name evidence="8" type="ORF">B9Q03_12320</name>
</gene>
<dbReference type="InterPro" id="IPR002616">
    <property type="entry name" value="tRNA_ribo_trans-like"/>
</dbReference>
<accession>A0A2R6AG95</accession>
<protein>
    <recommendedName>
        <fullName evidence="6">tRNA-guanine(15) transglycosylase</fullName>
        <ecNumber evidence="6">2.4.2.48</ecNumber>
    </recommendedName>
    <alternativeName>
        <fullName evidence="6">7-cyano-7-deazaguanine tRNA-ribosyltransferase</fullName>
    </alternativeName>
    <alternativeName>
        <fullName evidence="6">Archaeal tRNA-guanine transglycosylase</fullName>
    </alternativeName>
</protein>
<comment type="similarity">
    <text evidence="6">Belongs to the archaeosine tRNA-ribosyltransferase family.</text>
</comment>
<comment type="catalytic activity">
    <reaction evidence="6">
        <text>guanosine(15) in tRNA + 7-cyano-7-carbaguanine = 7-cyano-7-carbaguanosine(15) in tRNA + guanine</text>
        <dbReference type="Rhea" id="RHEA:43164"/>
        <dbReference type="Rhea" id="RHEA-COMP:10371"/>
        <dbReference type="Rhea" id="RHEA-COMP:10372"/>
        <dbReference type="ChEBI" id="CHEBI:16235"/>
        <dbReference type="ChEBI" id="CHEBI:45075"/>
        <dbReference type="ChEBI" id="CHEBI:74269"/>
        <dbReference type="ChEBI" id="CHEBI:82850"/>
        <dbReference type="EC" id="2.4.2.48"/>
    </reaction>
</comment>
<name>A0A2R6AG95_9ARCH</name>
<sequence length="491" mass="56673">MRLEPDAVFEVKHRSLCGRIGRIKTKRGYLETPALFPVIDVKRQLVDIERIRQLGFKAVMTNSYLLLKRGFKMGDIHQFLKFDGIVATDSGAYQMLEFGEINATQEEIIRFQEEIDVDIGVILDTPTGKTSSKEWAKQTVDKTLNNAIESLKLRNRDDVLWVGPIQGGEYLDLVEFCAKKVADLPFHIHGLGSPTEFLEGYRYQTILEMILISKKHIPPSRPVHLFGAGHPAILPYFVALGIDLFDSASYALFAKDDRYLTSQKTYRLETLTELPCRCRVCEKHTAHELRSMVRRQREKLLAEHNLSVLAEELSRIRLAIYQGTLWDLLQNRMHSHPQIFDAFRWMLRRARYLGKYSPITTPSVSGLFAFGHDRPEVILFRERIRQFVSQLQPKRLVILSSKNQVLILNDDWRFDDKTLIMVLDGQFGLVPLEMLDVYPVYQTDSRKTKPDIRKILSIINTQKNVLVATVDAELYSALRRKLKNVERLNAT</sequence>
<dbReference type="SUPFAM" id="SSF88802">
    <property type="entry name" value="Pre-PUA domain"/>
    <property type="match status" value="1"/>
</dbReference>
<dbReference type="PANTHER" id="PTHR46499:SF1">
    <property type="entry name" value="QUEUINE TRNA-RIBOSYLTRANSFERASE"/>
    <property type="match status" value="1"/>
</dbReference>
<evidence type="ECO:0000313" key="9">
    <source>
        <dbReference type="Proteomes" id="UP000240322"/>
    </source>
</evidence>
<dbReference type="Gene3D" id="3.20.20.105">
    <property type="entry name" value="Queuine tRNA-ribosyltransferase-like"/>
    <property type="match status" value="1"/>
</dbReference>
<evidence type="ECO:0000256" key="5">
    <source>
        <dbReference type="ARBA" id="ARBA00022833"/>
    </source>
</evidence>
<feature type="domain" description="tRNA-guanine(15) transglycosylase-like" evidence="7">
    <location>
        <begin position="18"/>
        <end position="337"/>
    </location>
</feature>
<dbReference type="UniPathway" id="UPA00393"/>
<feature type="binding site" evidence="6">
    <location>
        <position position="276"/>
    </location>
    <ligand>
        <name>Zn(2+)</name>
        <dbReference type="ChEBI" id="CHEBI:29105"/>
    </ligand>
</feature>
<dbReference type="AlphaFoldDB" id="A0A2R6AG95"/>
<keyword evidence="1 6" id="KW-0328">Glycosyltransferase</keyword>
<dbReference type="GO" id="GO:0008270">
    <property type="term" value="F:zinc ion binding"/>
    <property type="evidence" value="ECO:0007669"/>
    <property type="project" value="UniProtKB-UniRule"/>
</dbReference>
<proteinExistence type="inferred from homology"/>